<keyword evidence="3" id="KW-1185">Reference proteome</keyword>
<dbReference type="Gene3D" id="1.10.150.20">
    <property type="entry name" value="5' to 3' exonuclease, C-terminal subdomain"/>
    <property type="match status" value="1"/>
</dbReference>
<feature type="domain" description="ATPase dynein-related AAA" evidence="1">
    <location>
        <begin position="305"/>
        <end position="437"/>
    </location>
</feature>
<sequence>MSSTTTSGSPDSPDSPEEQVILSHLVNRLLQREGGNIPVERVTLRVSDYADLSDQDAADLIDDGADAGIYTLNRSQSGSATIAGVSPQGPEPQVITDAFGELQHDTGADFRVISVVTDSINDALHDAGYDDFTALANASTDDIAGLTGTLTESRAENLLKEAQRHVPVGHRLAQRAAAFYSQRSNPDTGLGEARVTDLSLVTESVGEPRFLAEGWDPDDERGMYVSSIGRNAGTPVPTGLHILDNPDHPSVPKAATHPDASYDALPVDEHGEVIPPAVPIDPRLQLPLDELIAKKLARGLVPVRVVGPRGSGKNYLLKYLCHKTNRGYQSIDVDRATEPEDLFGPLVPDGDVIVPRNGAVKQGLLNGDTIVINEFPVMQAGAAIALHRLLNEGTLLVKSHGELVEPHPSARLVITMNPPTREYRDSEPMNSATRGRFRAFEQPYIQDVEEEVETLDRQVNSTDVVVDRPTLRKIVQFAHQTRQNESWPTLSTRNLTILCEHIEDGASPKAATKNELWAVAEPNQYPEDAYETLNDYL</sequence>
<gene>
    <name evidence="2" type="ORF">C2R22_22940</name>
</gene>
<dbReference type="SUPFAM" id="SSF52540">
    <property type="entry name" value="P-loop containing nucleoside triphosphate hydrolases"/>
    <property type="match status" value="1"/>
</dbReference>
<dbReference type="Gene3D" id="3.40.50.300">
    <property type="entry name" value="P-loop containing nucleotide triphosphate hydrolases"/>
    <property type="match status" value="1"/>
</dbReference>
<dbReference type="InterPro" id="IPR011704">
    <property type="entry name" value="ATPase_dyneun-rel_AAA"/>
</dbReference>
<evidence type="ECO:0000259" key="1">
    <source>
        <dbReference type="Pfam" id="PF07728"/>
    </source>
</evidence>
<dbReference type="GeneID" id="35595014"/>
<dbReference type="InterPro" id="IPR027417">
    <property type="entry name" value="P-loop_NTPase"/>
</dbReference>
<reference evidence="2 3" key="1">
    <citation type="submission" date="2018-01" db="EMBL/GenBank/DDBJ databases">
        <title>Complete genome sequence of Salinigranum rubrum GX10T, an extremely halophilic archaeon isolated from a marine solar saltern.</title>
        <authorList>
            <person name="Han S."/>
        </authorList>
    </citation>
    <scope>NUCLEOTIDE SEQUENCE [LARGE SCALE GENOMIC DNA]</scope>
    <source>
        <strain evidence="2 3">GX10</strain>
        <plasmid evidence="3">Plasmid unnamed2</plasmid>
    </source>
</reference>
<dbReference type="AlphaFoldDB" id="A0A2I8VR56"/>
<dbReference type="GO" id="GO:0016887">
    <property type="term" value="F:ATP hydrolysis activity"/>
    <property type="evidence" value="ECO:0007669"/>
    <property type="project" value="InterPro"/>
</dbReference>
<geneLocation type="plasmid" evidence="2">
    <name>unnamed2</name>
</geneLocation>
<evidence type="ECO:0000313" key="3">
    <source>
        <dbReference type="Proteomes" id="UP000236584"/>
    </source>
</evidence>
<evidence type="ECO:0000313" key="2">
    <source>
        <dbReference type="EMBL" id="AUV84401.1"/>
    </source>
</evidence>
<accession>A0A2I8VR56</accession>
<dbReference type="KEGG" id="srub:C2R22_22940"/>
<protein>
    <submittedName>
        <fullName evidence="2">AAA family ATPase</fullName>
    </submittedName>
</protein>
<dbReference type="EMBL" id="CP026311">
    <property type="protein sequence ID" value="AUV84401.1"/>
    <property type="molecule type" value="Genomic_DNA"/>
</dbReference>
<dbReference type="RefSeq" id="WP_103428083.1">
    <property type="nucleotide sequence ID" value="NZ_CP026311.1"/>
</dbReference>
<organism evidence="2 3">
    <name type="scientific">Salinigranum rubrum</name>
    <dbReference type="NCBI Taxonomy" id="755307"/>
    <lineage>
        <taxon>Archaea</taxon>
        <taxon>Methanobacteriati</taxon>
        <taxon>Methanobacteriota</taxon>
        <taxon>Stenosarchaea group</taxon>
        <taxon>Halobacteria</taxon>
        <taxon>Halobacteriales</taxon>
        <taxon>Haloferacaceae</taxon>
        <taxon>Salinigranum</taxon>
    </lineage>
</organism>
<dbReference type="Pfam" id="PF07728">
    <property type="entry name" value="AAA_5"/>
    <property type="match status" value="1"/>
</dbReference>
<dbReference type="OrthoDB" id="9837at2157"/>
<dbReference type="GO" id="GO:0005524">
    <property type="term" value="F:ATP binding"/>
    <property type="evidence" value="ECO:0007669"/>
    <property type="project" value="InterPro"/>
</dbReference>
<proteinExistence type="predicted"/>
<name>A0A2I8VR56_9EURY</name>
<dbReference type="Proteomes" id="UP000236584">
    <property type="component" value="Plasmid unnamed2"/>
</dbReference>
<keyword evidence="2" id="KW-0614">Plasmid</keyword>